<dbReference type="Proteomes" id="UP001239522">
    <property type="component" value="Chromosome"/>
</dbReference>
<gene>
    <name evidence="1" type="ORF">P8A18_03905</name>
</gene>
<evidence type="ECO:0000313" key="2">
    <source>
        <dbReference type="Proteomes" id="UP001239522"/>
    </source>
</evidence>
<protein>
    <submittedName>
        <fullName evidence="1">Uncharacterized protein</fullName>
    </submittedName>
</protein>
<organism evidence="1 2">
    <name type="scientific">Streptomyces castrisilvae</name>
    <dbReference type="NCBI Taxonomy" id="3033811"/>
    <lineage>
        <taxon>Bacteria</taxon>
        <taxon>Bacillati</taxon>
        <taxon>Actinomycetota</taxon>
        <taxon>Actinomycetes</taxon>
        <taxon>Kitasatosporales</taxon>
        <taxon>Streptomycetaceae</taxon>
        <taxon>Streptomyces</taxon>
    </lineage>
</organism>
<reference evidence="1 2" key="1">
    <citation type="submission" date="2023-03" db="EMBL/GenBank/DDBJ databases">
        <title>Isolation and description of six Streptomyces strains from soil environments, able to metabolize different microbial glucans.</title>
        <authorList>
            <person name="Widen T."/>
            <person name="Larsbrink J."/>
        </authorList>
    </citation>
    <scope>NUCLEOTIDE SEQUENCE [LARGE SCALE GENOMIC DNA]</scope>
    <source>
        <strain evidence="1 2">Mut1</strain>
    </source>
</reference>
<keyword evidence="2" id="KW-1185">Reference proteome</keyword>
<dbReference type="RefSeq" id="WP_306051861.1">
    <property type="nucleotide sequence ID" value="NZ_CP120997.1"/>
</dbReference>
<proteinExistence type="predicted"/>
<accession>A0ABY9HE61</accession>
<evidence type="ECO:0000313" key="1">
    <source>
        <dbReference type="EMBL" id="WLQ32644.1"/>
    </source>
</evidence>
<name>A0ABY9HE61_9ACTN</name>
<dbReference type="EMBL" id="CP120997">
    <property type="protein sequence ID" value="WLQ32644.1"/>
    <property type="molecule type" value="Genomic_DNA"/>
</dbReference>
<sequence length="52" mass="5815">MLPLFEEPAVLSAWFPVIIEVLRLLRSARTVPTPVTVMVLVDREPRGGEGKK</sequence>